<protein>
    <submittedName>
        <fullName evidence="3">Terminase family protein</fullName>
    </submittedName>
</protein>
<dbReference type="Gene3D" id="3.40.50.300">
    <property type="entry name" value="P-loop containing nucleotide triphosphate hydrolases"/>
    <property type="match status" value="1"/>
</dbReference>
<dbReference type="InterPro" id="IPR035421">
    <property type="entry name" value="Terminase_6C"/>
</dbReference>
<evidence type="ECO:0000256" key="1">
    <source>
        <dbReference type="ARBA" id="ARBA00022612"/>
    </source>
</evidence>
<proteinExistence type="predicted"/>
<evidence type="ECO:0000259" key="2">
    <source>
        <dbReference type="Pfam" id="PF17289"/>
    </source>
</evidence>
<accession>A0A652YPU6</accession>
<dbReference type="SUPFAM" id="SSF52540">
    <property type="entry name" value="P-loop containing nucleoside triphosphate hydrolases"/>
    <property type="match status" value="1"/>
</dbReference>
<comment type="caution">
    <text evidence="3">The sequence shown here is derived from an EMBL/GenBank/DDBJ whole genome shotgun (WGS) entry which is preliminary data.</text>
</comment>
<dbReference type="Pfam" id="PF03237">
    <property type="entry name" value="Terminase_6N"/>
    <property type="match status" value="1"/>
</dbReference>
<feature type="domain" description="Terminase large subunit gp17-like C-terminal" evidence="2">
    <location>
        <begin position="315"/>
        <end position="438"/>
    </location>
</feature>
<gene>
    <name evidence="3" type="ORF">FNL38_104417</name>
</gene>
<name>A0A652YPU6_NOCGL</name>
<keyword evidence="1" id="KW-1188">Viral release from host cell</keyword>
<dbReference type="InterPro" id="IPR027417">
    <property type="entry name" value="P-loop_NTPase"/>
</dbReference>
<dbReference type="EMBL" id="VNIQ01000004">
    <property type="protein sequence ID" value="TYQ04044.1"/>
    <property type="molecule type" value="Genomic_DNA"/>
</dbReference>
<dbReference type="Gene3D" id="3.30.420.240">
    <property type="match status" value="1"/>
</dbReference>
<evidence type="ECO:0000313" key="3">
    <source>
        <dbReference type="EMBL" id="TYQ04044.1"/>
    </source>
</evidence>
<organism evidence="3">
    <name type="scientific">Nocardia globerula</name>
    <dbReference type="NCBI Taxonomy" id="1818"/>
    <lineage>
        <taxon>Bacteria</taxon>
        <taxon>Bacillati</taxon>
        <taxon>Actinomycetota</taxon>
        <taxon>Actinomycetes</taxon>
        <taxon>Mycobacteriales</taxon>
        <taxon>Nocardiaceae</taxon>
        <taxon>Nocardia</taxon>
    </lineage>
</organism>
<dbReference type="Pfam" id="PF17289">
    <property type="entry name" value="Terminase_6C"/>
    <property type="match status" value="1"/>
</dbReference>
<sequence length="495" mass="54882">MTALDRTLIRDARNDIDVFARKIAKAPLWPHQLELANSPAKIRCVNSGRQAGKSFTLAMLALHQAFSVPGSKTLILSAGEEAAKVLLASIGELLSSPLLAGAAIEENKSRIVLSTGSEIVCVPASTRQVRGRSIDLLILDEANFMAEDLWTAAKFTIIARPGSRVVMASSPWTQDHFFARTWREGNLNPSHQHASFHWPSTVSPLVDTELLATFEATMTARDYAREVLAQWVDDQGAYFTTTELDAAVADYTLTPPDKAHGQLAVGGVDWGFNDSNALVLLGILDDQELNRHKHQDELVYFLPWLESHAKMQYADFINRLTEVARGYSIVRYISETNGVGAMPTQVLRNAMDRERHLHRGPYSQTMVTPVTTDNRRKVSGYGAIKLLLQQGRLVLPRNPELLKQLHSLTYEMTPSGNIKIEVAAHAGHDDLADALMQVASAVEGNYTSWRPDNPRPTKCDILTTGNGTRIPEQPRCWSLPHALLRHRGSDHHDGW</sequence>
<dbReference type="AlphaFoldDB" id="A0A652YPU6"/>
<reference evidence="3" key="1">
    <citation type="submission" date="2019-07" db="EMBL/GenBank/DDBJ databases">
        <title>Genomic Encyclopedia of Type Strains, Phase IV (KMG-IV): sequencing the most valuable type-strain genomes for metagenomic binning, comparative biology and taxonomic classification.</title>
        <authorList>
            <person name="Goeker M."/>
        </authorList>
    </citation>
    <scope>NUCLEOTIDE SEQUENCE</scope>
    <source>
        <strain evidence="3">DSM 44596</strain>
    </source>
</reference>